<dbReference type="GO" id="GO:0008270">
    <property type="term" value="F:zinc ion binding"/>
    <property type="evidence" value="ECO:0007669"/>
    <property type="project" value="UniProtKB-KW"/>
</dbReference>
<keyword evidence="1" id="KW-0863">Zinc-finger</keyword>
<dbReference type="SUPFAM" id="SSF57667">
    <property type="entry name" value="beta-beta-alpha zinc fingers"/>
    <property type="match status" value="1"/>
</dbReference>
<keyword evidence="5" id="KW-1185">Reference proteome</keyword>
<name>A0ABC8TZ62_9AQUA</name>
<reference evidence="4 5" key="1">
    <citation type="submission" date="2024-02" db="EMBL/GenBank/DDBJ databases">
        <authorList>
            <person name="Vignale AGUSTIN F."/>
            <person name="Sosa J E."/>
            <person name="Modenutti C."/>
        </authorList>
    </citation>
    <scope>NUCLEOTIDE SEQUENCE [LARGE SCALE GENOMIC DNA]</scope>
</reference>
<sequence>MAQPPLMAESSNPSKTSANDPSPPTNPSVQRPGSALKLFGFNLTESDPTEDKTQTCGEHRKFRCQFCGRLFTNSQALGGHQNAHKRERQRAKQHAQQGNDQQSLAAAPILSSHSVRSVHSGGFNVTGSAAKFDSKAKMDISSQPPLKSSSFPSGHFASPIYVGRPLHVDITGFGPSTTSTSLTDFDGKLRERDIDVDLHLNLSSSGSKKFR</sequence>
<comment type="caution">
    <text evidence="4">The sequence shown here is derived from an EMBL/GenBank/DDBJ whole genome shotgun (WGS) entry which is preliminary data.</text>
</comment>
<dbReference type="PROSITE" id="PS00028">
    <property type="entry name" value="ZINC_FINGER_C2H2_1"/>
    <property type="match status" value="1"/>
</dbReference>
<evidence type="ECO:0000313" key="5">
    <source>
        <dbReference type="Proteomes" id="UP001642360"/>
    </source>
</evidence>
<feature type="region of interest" description="Disordered" evidence="2">
    <location>
        <begin position="1"/>
        <end position="33"/>
    </location>
</feature>
<evidence type="ECO:0000256" key="1">
    <source>
        <dbReference type="PROSITE-ProRule" id="PRU00042"/>
    </source>
</evidence>
<dbReference type="InterPro" id="IPR044299">
    <property type="entry name" value="GIS3/ZFP5/ZFP6"/>
</dbReference>
<keyword evidence="1" id="KW-0862">Zinc</keyword>
<feature type="compositionally biased region" description="Basic residues" evidence="2">
    <location>
        <begin position="82"/>
        <end position="93"/>
    </location>
</feature>
<proteinExistence type="predicted"/>
<dbReference type="PANTHER" id="PTHR46353:SF11">
    <property type="entry name" value="C2H2-TYPE DOMAIN-CONTAINING PROTEIN"/>
    <property type="match status" value="1"/>
</dbReference>
<organism evidence="4 5">
    <name type="scientific">Ilex paraguariensis</name>
    <name type="common">yerba mate</name>
    <dbReference type="NCBI Taxonomy" id="185542"/>
    <lineage>
        <taxon>Eukaryota</taxon>
        <taxon>Viridiplantae</taxon>
        <taxon>Streptophyta</taxon>
        <taxon>Embryophyta</taxon>
        <taxon>Tracheophyta</taxon>
        <taxon>Spermatophyta</taxon>
        <taxon>Magnoliopsida</taxon>
        <taxon>eudicotyledons</taxon>
        <taxon>Gunneridae</taxon>
        <taxon>Pentapetalae</taxon>
        <taxon>asterids</taxon>
        <taxon>campanulids</taxon>
        <taxon>Aquifoliales</taxon>
        <taxon>Aquifoliaceae</taxon>
        <taxon>Ilex</taxon>
    </lineage>
</organism>
<evidence type="ECO:0000256" key="2">
    <source>
        <dbReference type="SAM" id="MobiDB-lite"/>
    </source>
</evidence>
<dbReference type="AlphaFoldDB" id="A0ABC8TZ62"/>
<keyword evidence="1" id="KW-0479">Metal-binding</keyword>
<evidence type="ECO:0000313" key="4">
    <source>
        <dbReference type="EMBL" id="CAK9174799.1"/>
    </source>
</evidence>
<dbReference type="InterPro" id="IPR036236">
    <property type="entry name" value="Znf_C2H2_sf"/>
</dbReference>
<dbReference type="PANTHER" id="PTHR46353">
    <property type="entry name" value="ZINC FINGER PROTEIN 5"/>
    <property type="match status" value="1"/>
</dbReference>
<dbReference type="Gene3D" id="3.30.160.60">
    <property type="entry name" value="Classic Zinc Finger"/>
    <property type="match status" value="1"/>
</dbReference>
<evidence type="ECO:0000259" key="3">
    <source>
        <dbReference type="PROSITE" id="PS50157"/>
    </source>
</evidence>
<protein>
    <recommendedName>
        <fullName evidence="3">C2H2-type domain-containing protein</fullName>
    </recommendedName>
</protein>
<dbReference type="Proteomes" id="UP001642360">
    <property type="component" value="Unassembled WGS sequence"/>
</dbReference>
<feature type="compositionally biased region" description="Polar residues" evidence="2">
    <location>
        <begin position="9"/>
        <end position="20"/>
    </location>
</feature>
<dbReference type="EMBL" id="CAUOFW020006443">
    <property type="protein sequence ID" value="CAK9174799.1"/>
    <property type="molecule type" value="Genomic_DNA"/>
</dbReference>
<feature type="region of interest" description="Disordered" evidence="2">
    <location>
        <begin position="78"/>
        <end position="102"/>
    </location>
</feature>
<feature type="domain" description="C2H2-type" evidence="3">
    <location>
        <begin position="62"/>
        <end position="89"/>
    </location>
</feature>
<gene>
    <name evidence="4" type="ORF">ILEXP_LOCUS44565</name>
</gene>
<dbReference type="PROSITE" id="PS50157">
    <property type="entry name" value="ZINC_FINGER_C2H2_2"/>
    <property type="match status" value="1"/>
</dbReference>
<dbReference type="InterPro" id="IPR013087">
    <property type="entry name" value="Znf_C2H2_type"/>
</dbReference>
<accession>A0ABC8TZ62</accession>